<evidence type="ECO:0000256" key="1">
    <source>
        <dbReference type="HAMAP-Rule" id="MF_01572"/>
    </source>
</evidence>
<feature type="transmembrane region" description="Helical" evidence="1">
    <location>
        <begin position="47"/>
        <end position="67"/>
    </location>
</feature>
<keyword evidence="1" id="KW-0472">Membrane</keyword>
<dbReference type="Gene3D" id="1.10.1760.20">
    <property type="match status" value="1"/>
</dbReference>
<feature type="transmembrane region" description="Helical" evidence="1">
    <location>
        <begin position="6"/>
        <end position="26"/>
    </location>
</feature>
<dbReference type="EMBL" id="CP045143">
    <property type="protein sequence ID" value="QFR22433.1"/>
    <property type="molecule type" value="Genomic_DNA"/>
</dbReference>
<feature type="transmembrane region" description="Helical" evidence="1">
    <location>
        <begin position="117"/>
        <end position="139"/>
    </location>
</feature>
<proteinExistence type="inferred from homology"/>
<dbReference type="InterPro" id="IPR022914">
    <property type="entry name" value="UPF0397"/>
</dbReference>
<reference evidence="2 3" key="1">
    <citation type="submission" date="2019-10" db="EMBL/GenBank/DDBJ databases">
        <title>The completed genome of Lactobacillus harbinensis M1.</title>
        <authorList>
            <person name="Zheng Y."/>
        </authorList>
    </citation>
    <scope>NUCLEOTIDE SEQUENCE [LARGE SCALE GENOMIC DNA]</scope>
    <source>
        <strain evidence="2 3">M1</strain>
    </source>
</reference>
<dbReference type="NCBIfam" id="NF010182">
    <property type="entry name" value="PRK13661.1"/>
    <property type="match status" value="1"/>
</dbReference>
<protein>
    <recommendedName>
        <fullName evidence="1">UPF0397 protein D1010_02640</fullName>
    </recommendedName>
</protein>
<dbReference type="InterPro" id="IPR009825">
    <property type="entry name" value="ECF_substrate-spec-like"/>
</dbReference>
<keyword evidence="1" id="KW-1133">Transmembrane helix</keyword>
<dbReference type="RefSeq" id="WP_146995320.1">
    <property type="nucleotide sequence ID" value="NZ_BJTX01000080.1"/>
</dbReference>
<evidence type="ECO:0000313" key="3">
    <source>
        <dbReference type="Proteomes" id="UP000326779"/>
    </source>
</evidence>
<dbReference type="GO" id="GO:0005886">
    <property type="term" value="C:plasma membrane"/>
    <property type="evidence" value="ECO:0007669"/>
    <property type="project" value="UniProtKB-SubCell"/>
</dbReference>
<keyword evidence="1" id="KW-0812">Transmembrane</keyword>
<dbReference type="Proteomes" id="UP000326779">
    <property type="component" value="Chromosome"/>
</dbReference>
<dbReference type="PANTHER" id="PTHR37815">
    <property type="entry name" value="UPF0397 PROTEIN BC_2624-RELATED"/>
    <property type="match status" value="1"/>
</dbReference>
<accession>A0A510TYB0</accession>
<dbReference type="KEGG" id="lhb:D1010_02640"/>
<sequence length="186" mass="19433">MQKKQAGLSVRLVVAIGIGTAIMVVLKKFVSIPTGFPNTNIDISYGVLGFFAAVFGPVAGFLIGFLGHALSDLIGGAPWWSWVLATGVVGLVIGFFKNKLNVESGEFGVKKIILYNVAQILANAVSWLLIAPTLDILIYSEPANKVYLQGVIAGISNAVAAGVLGTILLVGYAATRTKAGSLKKAE</sequence>
<keyword evidence="1" id="KW-1003">Cell membrane</keyword>
<comment type="similarity">
    <text evidence="1">Belongs to the UPF0397 family.</text>
</comment>
<dbReference type="Pfam" id="PF07155">
    <property type="entry name" value="ECF-ribofla_trS"/>
    <property type="match status" value="1"/>
</dbReference>
<feature type="transmembrane region" description="Helical" evidence="1">
    <location>
        <begin position="151"/>
        <end position="174"/>
    </location>
</feature>
<dbReference type="HAMAP" id="MF_01572">
    <property type="entry name" value="UPF0397"/>
    <property type="match status" value="1"/>
</dbReference>
<dbReference type="PANTHER" id="PTHR37815:SF3">
    <property type="entry name" value="UPF0397 PROTEIN SPR0429"/>
    <property type="match status" value="1"/>
</dbReference>
<name>A0A510TYB0_9LACO</name>
<feature type="transmembrane region" description="Helical" evidence="1">
    <location>
        <begin position="79"/>
        <end position="96"/>
    </location>
</feature>
<organism evidence="2 3">
    <name type="scientific">Schleiferilactobacillus harbinensis</name>
    <dbReference type="NCBI Taxonomy" id="304207"/>
    <lineage>
        <taxon>Bacteria</taxon>
        <taxon>Bacillati</taxon>
        <taxon>Bacillota</taxon>
        <taxon>Bacilli</taxon>
        <taxon>Lactobacillales</taxon>
        <taxon>Lactobacillaceae</taxon>
        <taxon>Schleiferilactobacillus</taxon>
    </lineage>
</organism>
<gene>
    <name evidence="2" type="ORF">D1010_02640</name>
</gene>
<evidence type="ECO:0000313" key="2">
    <source>
        <dbReference type="EMBL" id="QFR22433.1"/>
    </source>
</evidence>
<comment type="subcellular location">
    <subcellularLocation>
        <location evidence="1">Cell membrane</location>
        <topology evidence="1">Multi-pass membrane protein</topology>
    </subcellularLocation>
</comment>
<dbReference type="AlphaFoldDB" id="A0A510TYB0"/>